<evidence type="ECO:0000256" key="6">
    <source>
        <dbReference type="SAM" id="Phobius"/>
    </source>
</evidence>
<dbReference type="InterPro" id="IPR050833">
    <property type="entry name" value="Poly_Biosynth_Transport"/>
</dbReference>
<accession>A0A7W8M6W1</accession>
<dbReference type="InterPro" id="IPR002797">
    <property type="entry name" value="Polysacc_synth"/>
</dbReference>
<dbReference type="PANTHER" id="PTHR30250:SF11">
    <property type="entry name" value="O-ANTIGEN TRANSPORTER-RELATED"/>
    <property type="match status" value="1"/>
</dbReference>
<comment type="subcellular location">
    <subcellularLocation>
        <location evidence="1">Cell membrane</location>
        <topology evidence="1">Multi-pass membrane protein</topology>
    </subcellularLocation>
</comment>
<dbReference type="GO" id="GO:0005886">
    <property type="term" value="C:plasma membrane"/>
    <property type="evidence" value="ECO:0007669"/>
    <property type="project" value="UniProtKB-SubCell"/>
</dbReference>
<feature type="transmembrane region" description="Helical" evidence="6">
    <location>
        <begin position="245"/>
        <end position="264"/>
    </location>
</feature>
<name>A0A7W8M6W1_9FIRM</name>
<evidence type="ECO:0000256" key="3">
    <source>
        <dbReference type="ARBA" id="ARBA00022692"/>
    </source>
</evidence>
<evidence type="ECO:0000256" key="1">
    <source>
        <dbReference type="ARBA" id="ARBA00004651"/>
    </source>
</evidence>
<feature type="transmembrane region" description="Helical" evidence="6">
    <location>
        <begin position="411"/>
        <end position="433"/>
    </location>
</feature>
<feature type="transmembrane region" description="Helical" evidence="6">
    <location>
        <begin position="166"/>
        <end position="185"/>
    </location>
</feature>
<feature type="transmembrane region" description="Helical" evidence="6">
    <location>
        <begin position="12"/>
        <end position="29"/>
    </location>
</feature>
<feature type="transmembrane region" description="Helical" evidence="6">
    <location>
        <begin position="353"/>
        <end position="373"/>
    </location>
</feature>
<feature type="transmembrane region" description="Helical" evidence="6">
    <location>
        <begin position="206"/>
        <end position="225"/>
    </location>
</feature>
<sequence length="479" mass="54072">MESVKKNLAYNIVYQILVVILPLITAPYISRCLGATAVGIYSYTNSVAYYFLLFAMLGISNHGNRCVAAVRDNKKKLSKTFTSIFLLQLTTFLIAIFLYIVYCVCIVRDNKLIAFLQLLYVASGLFDISWLFFGLEQFKITVTRNILIKLFTVICMFIFVHNPNDLWKYTLIMSAGTFLSQLYLWRYVKKYIRICKVKLGDVLENFKPVLILFVPVLAYSIYRVMDKIMLGNMSTYEQVGFYNNAEKIVNIPMGVITALGTVMLPRMSNIIARGESSKTVQYIRLSIKLVTLISSAIAFGLMGVSNVLAPVFFGKDFAACSSIIALLSITVFFISWANVIRTQYLVPKHYDKIYLTSTITGAVVNLLINSLMIPHFGANGAAIGTIFAEFSVMFIQMVLVRKQLPIFKYIFTYIPVLISGVIMMIVVNCIGFALELNIITLVIQIAVGAIFFSIAVMAFFIISKDELIRYNKFRKLKSS</sequence>
<dbReference type="PANTHER" id="PTHR30250">
    <property type="entry name" value="PST FAMILY PREDICTED COLANIC ACID TRANSPORTER"/>
    <property type="match status" value="1"/>
</dbReference>
<evidence type="ECO:0000256" key="5">
    <source>
        <dbReference type="ARBA" id="ARBA00023136"/>
    </source>
</evidence>
<evidence type="ECO:0000256" key="4">
    <source>
        <dbReference type="ARBA" id="ARBA00022989"/>
    </source>
</evidence>
<protein>
    <submittedName>
        <fullName evidence="7">O-antigen/teichoic acid export membrane protein</fullName>
    </submittedName>
</protein>
<gene>
    <name evidence="7" type="ORF">HNP82_003536</name>
</gene>
<dbReference type="EMBL" id="JACHFW010000032">
    <property type="protein sequence ID" value="MBB5266379.1"/>
    <property type="molecule type" value="Genomic_DNA"/>
</dbReference>
<proteinExistence type="predicted"/>
<feature type="transmembrane region" description="Helical" evidence="6">
    <location>
        <begin position="439"/>
        <end position="462"/>
    </location>
</feature>
<keyword evidence="5 6" id="KW-0472">Membrane</keyword>
<dbReference type="Proteomes" id="UP000543642">
    <property type="component" value="Unassembled WGS sequence"/>
</dbReference>
<keyword evidence="2" id="KW-1003">Cell membrane</keyword>
<feature type="transmembrane region" description="Helical" evidence="6">
    <location>
        <begin position="142"/>
        <end position="160"/>
    </location>
</feature>
<feature type="transmembrane region" description="Helical" evidence="6">
    <location>
        <begin position="80"/>
        <end position="102"/>
    </location>
</feature>
<feature type="transmembrane region" description="Helical" evidence="6">
    <location>
        <begin position="379"/>
        <end position="399"/>
    </location>
</feature>
<keyword evidence="3 6" id="KW-0812">Transmembrane</keyword>
<keyword evidence="4 6" id="KW-1133">Transmembrane helix</keyword>
<dbReference type="Pfam" id="PF01943">
    <property type="entry name" value="Polysacc_synt"/>
    <property type="match status" value="1"/>
</dbReference>
<feature type="transmembrane region" description="Helical" evidence="6">
    <location>
        <begin position="321"/>
        <end position="341"/>
    </location>
</feature>
<feature type="transmembrane region" description="Helical" evidence="6">
    <location>
        <begin position="285"/>
        <end position="309"/>
    </location>
</feature>
<feature type="transmembrane region" description="Helical" evidence="6">
    <location>
        <begin position="114"/>
        <end position="135"/>
    </location>
</feature>
<dbReference type="AlphaFoldDB" id="A0A7W8M6W1"/>
<evidence type="ECO:0000256" key="2">
    <source>
        <dbReference type="ARBA" id="ARBA00022475"/>
    </source>
</evidence>
<evidence type="ECO:0000313" key="7">
    <source>
        <dbReference type="EMBL" id="MBB5266379.1"/>
    </source>
</evidence>
<dbReference type="CDD" id="cd13128">
    <property type="entry name" value="MATE_Wzx_like"/>
    <property type="match status" value="1"/>
</dbReference>
<organism evidence="7 8">
    <name type="scientific">Catenibacillus scindens</name>
    <dbReference type="NCBI Taxonomy" id="673271"/>
    <lineage>
        <taxon>Bacteria</taxon>
        <taxon>Bacillati</taxon>
        <taxon>Bacillota</taxon>
        <taxon>Clostridia</taxon>
        <taxon>Lachnospirales</taxon>
        <taxon>Lachnospiraceae</taxon>
        <taxon>Catenibacillus</taxon>
    </lineage>
</organism>
<dbReference type="RefSeq" id="WP_183776771.1">
    <property type="nucleotide sequence ID" value="NZ_JACHFW010000032.1"/>
</dbReference>
<keyword evidence="8" id="KW-1185">Reference proteome</keyword>
<reference evidence="7 8" key="1">
    <citation type="submission" date="2020-08" db="EMBL/GenBank/DDBJ databases">
        <title>Genomic Encyclopedia of Type Strains, Phase IV (KMG-IV): sequencing the most valuable type-strain genomes for metagenomic binning, comparative biology and taxonomic classification.</title>
        <authorList>
            <person name="Goeker M."/>
        </authorList>
    </citation>
    <scope>NUCLEOTIDE SEQUENCE [LARGE SCALE GENOMIC DNA]</scope>
    <source>
        <strain evidence="7 8">DSM 106146</strain>
    </source>
</reference>
<evidence type="ECO:0000313" key="8">
    <source>
        <dbReference type="Proteomes" id="UP000543642"/>
    </source>
</evidence>
<feature type="transmembrane region" description="Helical" evidence="6">
    <location>
        <begin position="41"/>
        <end position="59"/>
    </location>
</feature>
<comment type="caution">
    <text evidence="7">The sequence shown here is derived from an EMBL/GenBank/DDBJ whole genome shotgun (WGS) entry which is preliminary data.</text>
</comment>